<dbReference type="AlphaFoldDB" id="A0A1B0FY80"/>
<dbReference type="EMBL" id="AJVK01000792">
    <property type="status" value="NOT_ANNOTATED_CDS"/>
    <property type="molecule type" value="Genomic_DNA"/>
</dbReference>
<evidence type="ECO:0000313" key="2">
    <source>
        <dbReference type="Proteomes" id="UP000092462"/>
    </source>
</evidence>
<dbReference type="Proteomes" id="UP000092462">
    <property type="component" value="Unassembled WGS sequence"/>
</dbReference>
<sequence>MREMQKQNIPDKPNPVRMGSIDDINLDQFLKITNYEDTVKQLDIYYG</sequence>
<protein>
    <submittedName>
        <fullName evidence="1">Uncharacterized protein</fullName>
    </submittedName>
</protein>
<keyword evidence="2" id="KW-1185">Reference proteome</keyword>
<dbReference type="EnsemblMetazoa" id="PPAI006209-RA">
    <property type="protein sequence ID" value="PPAI006209-PA"/>
    <property type="gene ID" value="PPAI006209"/>
</dbReference>
<evidence type="ECO:0000313" key="1">
    <source>
        <dbReference type="EnsemblMetazoa" id="PPAI006209-PA"/>
    </source>
</evidence>
<reference evidence="1" key="1">
    <citation type="submission" date="2022-08" db="UniProtKB">
        <authorList>
            <consortium name="EnsemblMetazoa"/>
        </authorList>
    </citation>
    <scope>IDENTIFICATION</scope>
    <source>
        <strain evidence="1">Israel</strain>
    </source>
</reference>
<dbReference type="VEuPathDB" id="VectorBase:PPAPM1_011140"/>
<accession>A0A1B0FY80</accession>
<dbReference type="VEuPathDB" id="VectorBase:PPAI006209"/>
<proteinExistence type="predicted"/>
<organism evidence="1 2">
    <name type="scientific">Phlebotomus papatasi</name>
    <name type="common">Sandfly</name>
    <dbReference type="NCBI Taxonomy" id="29031"/>
    <lineage>
        <taxon>Eukaryota</taxon>
        <taxon>Metazoa</taxon>
        <taxon>Ecdysozoa</taxon>
        <taxon>Arthropoda</taxon>
        <taxon>Hexapoda</taxon>
        <taxon>Insecta</taxon>
        <taxon>Pterygota</taxon>
        <taxon>Neoptera</taxon>
        <taxon>Endopterygota</taxon>
        <taxon>Diptera</taxon>
        <taxon>Nematocera</taxon>
        <taxon>Psychodoidea</taxon>
        <taxon>Psychodidae</taxon>
        <taxon>Phlebotomus</taxon>
        <taxon>Phlebotomus</taxon>
    </lineage>
</organism>
<name>A0A1B0FY80_PHLPP</name>